<keyword evidence="5" id="KW-0175">Coiled coil</keyword>
<evidence type="ECO:0000256" key="3">
    <source>
        <dbReference type="ARBA" id="ARBA00022989"/>
    </source>
</evidence>
<dbReference type="PANTHER" id="PTHR10037:SF62">
    <property type="entry name" value="SODIUM CHANNEL PROTEIN 60E"/>
    <property type="match status" value="1"/>
</dbReference>
<organism evidence="8 9">
    <name type="scientific">Alkalicoccus urumqiensis</name>
    <name type="common">Bacillus urumqiensis</name>
    <dbReference type="NCBI Taxonomy" id="1548213"/>
    <lineage>
        <taxon>Bacteria</taxon>
        <taxon>Bacillati</taxon>
        <taxon>Bacillota</taxon>
        <taxon>Bacilli</taxon>
        <taxon>Bacillales</taxon>
        <taxon>Bacillaceae</taxon>
        <taxon>Alkalicoccus</taxon>
    </lineage>
</organism>
<dbReference type="OrthoDB" id="5297065at2"/>
<dbReference type="SUPFAM" id="SSF81324">
    <property type="entry name" value="Voltage-gated potassium channels"/>
    <property type="match status" value="1"/>
</dbReference>
<dbReference type="InterPro" id="IPR027359">
    <property type="entry name" value="Volt_channel_dom_sf"/>
</dbReference>
<dbReference type="Proteomes" id="UP000243650">
    <property type="component" value="Unassembled WGS sequence"/>
</dbReference>
<feature type="transmembrane region" description="Helical" evidence="6">
    <location>
        <begin position="20"/>
        <end position="38"/>
    </location>
</feature>
<accession>A0A2P6MKN4</accession>
<dbReference type="AlphaFoldDB" id="A0A2P6MKN4"/>
<evidence type="ECO:0000259" key="7">
    <source>
        <dbReference type="Pfam" id="PF00520"/>
    </source>
</evidence>
<evidence type="ECO:0000256" key="6">
    <source>
        <dbReference type="SAM" id="Phobius"/>
    </source>
</evidence>
<sequence length="264" mass="30074">MAEQTADSTSTIEKLVLHPWFQRIIIALILLNGVVITAETYLPGNDVLLTIDTIIVWLFVLEAAVKLKGLGIKRYFSNGWNIFDFTIVTLSLVLYNTPLVSVLRLVRVLRLIRMIPAIPALKRIIDSLVRSIPALTGILGLTSLIFSMYAIIGTVFFRDVLPYEFFGSFHTALFTLLQVVTFESWASQVARPVIAEIPWAWFYFVSFIIVGALIILNLVVAVILDYLGHDEEIEQKQQMEKLFADNQELKEEMQEIKELLKRRS</sequence>
<dbReference type="GO" id="GO:0001518">
    <property type="term" value="C:voltage-gated sodium channel complex"/>
    <property type="evidence" value="ECO:0007669"/>
    <property type="project" value="TreeGrafter"/>
</dbReference>
<evidence type="ECO:0000313" key="9">
    <source>
        <dbReference type="Proteomes" id="UP000243650"/>
    </source>
</evidence>
<comment type="caution">
    <text evidence="8">The sequence shown here is derived from an EMBL/GenBank/DDBJ whole genome shotgun (WGS) entry which is preliminary data.</text>
</comment>
<gene>
    <name evidence="8" type="ORF">C6I21_02700</name>
</gene>
<keyword evidence="2 6" id="KW-0812">Transmembrane</keyword>
<keyword evidence="4 6" id="KW-0472">Membrane</keyword>
<dbReference type="PANTHER" id="PTHR10037">
    <property type="entry name" value="VOLTAGE-GATED CATION CHANNEL CALCIUM AND SODIUM"/>
    <property type="match status" value="1"/>
</dbReference>
<evidence type="ECO:0000313" key="8">
    <source>
        <dbReference type="EMBL" id="PRO66850.1"/>
    </source>
</evidence>
<feature type="transmembrane region" description="Helical" evidence="6">
    <location>
        <begin position="127"/>
        <end position="152"/>
    </location>
</feature>
<dbReference type="EMBL" id="PVNS01000002">
    <property type="protein sequence ID" value="PRO66850.1"/>
    <property type="molecule type" value="Genomic_DNA"/>
</dbReference>
<protein>
    <submittedName>
        <fullName evidence="8">Ion transporter</fullName>
    </submittedName>
</protein>
<dbReference type="RefSeq" id="WP_105957886.1">
    <property type="nucleotide sequence ID" value="NZ_PVNS01000002.1"/>
</dbReference>
<evidence type="ECO:0000256" key="5">
    <source>
        <dbReference type="SAM" id="Coils"/>
    </source>
</evidence>
<feature type="coiled-coil region" evidence="5">
    <location>
        <begin position="232"/>
        <end position="262"/>
    </location>
</feature>
<dbReference type="GO" id="GO:0005248">
    <property type="term" value="F:voltage-gated sodium channel activity"/>
    <property type="evidence" value="ECO:0007669"/>
    <property type="project" value="TreeGrafter"/>
</dbReference>
<name>A0A2P6MKN4_ALKUR</name>
<comment type="subcellular location">
    <subcellularLocation>
        <location evidence="1">Membrane</location>
        <topology evidence="1">Multi-pass membrane protein</topology>
    </subcellularLocation>
</comment>
<evidence type="ECO:0000256" key="4">
    <source>
        <dbReference type="ARBA" id="ARBA00023136"/>
    </source>
</evidence>
<dbReference type="InterPro" id="IPR005821">
    <property type="entry name" value="Ion_trans_dom"/>
</dbReference>
<reference evidence="8 9" key="1">
    <citation type="submission" date="2018-03" db="EMBL/GenBank/DDBJ databases">
        <title>Bacillus urumqiensis sp. nov., a moderately haloalkaliphilic bacterium isolated from a salt lake.</title>
        <authorList>
            <person name="Zhao B."/>
            <person name="Liao Z."/>
        </authorList>
    </citation>
    <scope>NUCLEOTIDE SEQUENCE [LARGE SCALE GENOMIC DNA]</scope>
    <source>
        <strain evidence="8 9">BZ-SZ-XJ18</strain>
    </source>
</reference>
<dbReference type="Gene3D" id="1.10.287.70">
    <property type="match status" value="1"/>
</dbReference>
<proteinExistence type="predicted"/>
<dbReference type="Gene3D" id="1.20.120.350">
    <property type="entry name" value="Voltage-gated potassium channels. Chain C"/>
    <property type="match status" value="1"/>
</dbReference>
<evidence type="ECO:0000256" key="1">
    <source>
        <dbReference type="ARBA" id="ARBA00004141"/>
    </source>
</evidence>
<dbReference type="Pfam" id="PF00520">
    <property type="entry name" value="Ion_trans"/>
    <property type="match status" value="1"/>
</dbReference>
<feature type="transmembrane region" description="Helical" evidence="6">
    <location>
        <begin position="85"/>
        <end position="106"/>
    </location>
</feature>
<evidence type="ECO:0000256" key="2">
    <source>
        <dbReference type="ARBA" id="ARBA00022692"/>
    </source>
</evidence>
<feature type="transmembrane region" description="Helical" evidence="6">
    <location>
        <begin position="47"/>
        <end position="65"/>
    </location>
</feature>
<keyword evidence="3 6" id="KW-1133">Transmembrane helix</keyword>
<feature type="transmembrane region" description="Helical" evidence="6">
    <location>
        <begin position="201"/>
        <end position="227"/>
    </location>
</feature>
<keyword evidence="9" id="KW-1185">Reference proteome</keyword>
<feature type="domain" description="Ion transport" evidence="7">
    <location>
        <begin position="18"/>
        <end position="232"/>
    </location>
</feature>
<dbReference type="InterPro" id="IPR043203">
    <property type="entry name" value="VGCC_Ca_Na"/>
</dbReference>